<name>A0A1V9A7B0_SACPI</name>
<dbReference type="PROSITE" id="PS51257">
    <property type="entry name" value="PROKAR_LIPOPROTEIN"/>
    <property type="match status" value="1"/>
</dbReference>
<evidence type="ECO:0000256" key="1">
    <source>
        <dbReference type="SAM" id="MobiDB-lite"/>
    </source>
</evidence>
<dbReference type="EMBL" id="MWIH01000005">
    <property type="protein sequence ID" value="OQO93015.1"/>
    <property type="molecule type" value="Genomic_DNA"/>
</dbReference>
<proteinExistence type="predicted"/>
<feature type="chain" id="PRO_5039191764" description="Lipoprotein" evidence="2">
    <location>
        <begin position="25"/>
        <end position="219"/>
    </location>
</feature>
<comment type="caution">
    <text evidence="3">The sequence shown here is derived from an EMBL/GenBank/DDBJ whole genome shotgun (WGS) entry which is preliminary data.</text>
</comment>
<keyword evidence="4" id="KW-1185">Reference proteome</keyword>
<dbReference type="Proteomes" id="UP000192591">
    <property type="component" value="Unassembled WGS sequence"/>
</dbReference>
<protein>
    <recommendedName>
        <fullName evidence="5">Lipoprotein</fullName>
    </recommendedName>
</protein>
<sequence length="219" mass="21917">MMQTRRIALAASIAALGFGLTACGGDDDSQASTTESSGAAAPSDSAPPPSSEASAGDSAGDAADGGSSDEVTAPGTELQVGDTATVPYTYGTDQEGTVAITVTAIEQGESADLAEFGDRANGLVPYFVKFTVENVEGTDLSYSSVSLGAVTADGRGTGVVISGDVEGKCESESADGDFTSAGATYESCTLQAAQEGVEIAGAEFDEGDDYMDEPVVWTN</sequence>
<organism evidence="3 4">
    <name type="scientific">Saccharomonospora piscinae</name>
    <dbReference type="NCBI Taxonomy" id="687388"/>
    <lineage>
        <taxon>Bacteria</taxon>
        <taxon>Bacillati</taxon>
        <taxon>Actinomycetota</taxon>
        <taxon>Actinomycetes</taxon>
        <taxon>Pseudonocardiales</taxon>
        <taxon>Pseudonocardiaceae</taxon>
        <taxon>Saccharomonospora</taxon>
    </lineage>
</organism>
<feature type="compositionally biased region" description="Low complexity" evidence="1">
    <location>
        <begin position="35"/>
        <end position="44"/>
    </location>
</feature>
<keyword evidence="2" id="KW-0732">Signal</keyword>
<evidence type="ECO:0008006" key="5">
    <source>
        <dbReference type="Google" id="ProtNLM"/>
    </source>
</evidence>
<evidence type="ECO:0000313" key="4">
    <source>
        <dbReference type="Proteomes" id="UP000192591"/>
    </source>
</evidence>
<evidence type="ECO:0000256" key="2">
    <source>
        <dbReference type="SAM" id="SignalP"/>
    </source>
</evidence>
<evidence type="ECO:0000313" key="3">
    <source>
        <dbReference type="EMBL" id="OQO93015.1"/>
    </source>
</evidence>
<dbReference type="STRING" id="1962155.B1813_13005"/>
<dbReference type="AlphaFoldDB" id="A0A1V9A7B0"/>
<feature type="compositionally biased region" description="Low complexity" evidence="1">
    <location>
        <begin position="51"/>
        <end position="70"/>
    </location>
</feature>
<gene>
    <name evidence="3" type="ORF">B1813_13005</name>
</gene>
<reference evidence="3 4" key="1">
    <citation type="submission" date="2017-02" db="EMBL/GenBank/DDBJ databases">
        <title>Draft genome of Saccharomonospora sp. 154.</title>
        <authorList>
            <person name="Alonso-Carmona G.S."/>
            <person name="De La Haba R."/>
            <person name="Vera-Gargallo B."/>
            <person name="Sandoval-Trujillo A.H."/>
            <person name="Ramirez-Duran N."/>
            <person name="Ventosa A."/>
        </authorList>
    </citation>
    <scope>NUCLEOTIDE SEQUENCE [LARGE SCALE GENOMIC DNA]</scope>
    <source>
        <strain evidence="3 4">LRS4.154</strain>
    </source>
</reference>
<feature type="signal peptide" evidence="2">
    <location>
        <begin position="1"/>
        <end position="24"/>
    </location>
</feature>
<feature type="region of interest" description="Disordered" evidence="1">
    <location>
        <begin position="24"/>
        <end position="82"/>
    </location>
</feature>
<accession>A0A1V9A7B0</accession>